<dbReference type="InterPro" id="IPR003607">
    <property type="entry name" value="HD/PDEase_dom"/>
</dbReference>
<protein>
    <submittedName>
        <fullName evidence="2">Histidine kinase</fullName>
    </submittedName>
</protein>
<evidence type="ECO:0000313" key="3">
    <source>
        <dbReference type="Proteomes" id="UP000092634"/>
    </source>
</evidence>
<dbReference type="InterPro" id="IPR006675">
    <property type="entry name" value="HDIG_dom"/>
</dbReference>
<dbReference type="GO" id="GO:0016301">
    <property type="term" value="F:kinase activity"/>
    <property type="evidence" value="ECO:0007669"/>
    <property type="project" value="UniProtKB-KW"/>
</dbReference>
<dbReference type="NCBIfam" id="TIGR00277">
    <property type="entry name" value="HDIG"/>
    <property type="match status" value="1"/>
</dbReference>
<sequence>MTRLSFEHILRQVHELPSLPVVVLELLSSMEQDDTDVHVLAHKIELDQALAAKTLRIANSSFYGMQSKVTSIAQAVSVLGFHSIRTVVTACVLTDSFAPVRGDFDFPAFWRHSLATAIAARLLAPHLHVDPETAFTAGLLHDLGILVLVTRFPAEHALVRSYRQAHDCQMADAEMAVIGIDHAQVGSALAAYWKFPEAIQQAVAEHHATDRLEAGGLPLAVHMANAVALALDLAGIDDALVPPLSPAVWHKLALDEPAWLALLRQTQHSFDEMSQIMLA</sequence>
<name>A0A1E8PNG5_9BURK</name>
<dbReference type="SUPFAM" id="SSF109604">
    <property type="entry name" value="HD-domain/PDEase-like"/>
    <property type="match status" value="1"/>
</dbReference>
<dbReference type="EMBL" id="MAQB02000006">
    <property type="protein sequence ID" value="OFJ47380.1"/>
    <property type="molecule type" value="Genomic_DNA"/>
</dbReference>
<dbReference type="PANTHER" id="PTHR33525">
    <property type="match status" value="1"/>
</dbReference>
<accession>A0A1E8PNG5</accession>
<gene>
    <name evidence="2" type="ORF">BA896_016625</name>
</gene>
<organism evidence="2 3">
    <name type="scientific">Janthinobacterium lividum</name>
    <dbReference type="NCBI Taxonomy" id="29581"/>
    <lineage>
        <taxon>Bacteria</taxon>
        <taxon>Pseudomonadati</taxon>
        <taxon>Pseudomonadota</taxon>
        <taxon>Betaproteobacteria</taxon>
        <taxon>Burkholderiales</taxon>
        <taxon>Oxalobacteraceae</taxon>
        <taxon>Janthinobacterium</taxon>
    </lineage>
</organism>
<evidence type="ECO:0000313" key="2">
    <source>
        <dbReference type="EMBL" id="OFJ47380.1"/>
    </source>
</evidence>
<proteinExistence type="predicted"/>
<comment type="caution">
    <text evidence="2">The sequence shown here is derived from an EMBL/GenBank/DDBJ whole genome shotgun (WGS) entry which is preliminary data.</text>
</comment>
<evidence type="ECO:0000259" key="1">
    <source>
        <dbReference type="PROSITE" id="PS51833"/>
    </source>
</evidence>
<dbReference type="InterPro" id="IPR013976">
    <property type="entry name" value="HDOD"/>
</dbReference>
<dbReference type="PROSITE" id="PS51833">
    <property type="entry name" value="HDOD"/>
    <property type="match status" value="1"/>
</dbReference>
<dbReference type="PANTHER" id="PTHR33525:SF3">
    <property type="entry name" value="RIBONUCLEASE Y"/>
    <property type="match status" value="1"/>
</dbReference>
<reference evidence="2 3" key="1">
    <citation type="submission" date="2016-10" db="EMBL/GenBank/DDBJ databases">
        <title>Updated version of Genome Assembly of Janthinobacterium lividum ERGS5:01.</title>
        <authorList>
            <person name="Kumar R."/>
            <person name="Acharya V."/>
            <person name="Singh D."/>
        </authorList>
    </citation>
    <scope>NUCLEOTIDE SEQUENCE [LARGE SCALE GENOMIC DNA]</scope>
    <source>
        <strain evidence="2 3">ERGS5:01</strain>
    </source>
</reference>
<dbReference type="Gene3D" id="1.10.3210.10">
    <property type="entry name" value="Hypothetical protein af1432"/>
    <property type="match status" value="1"/>
</dbReference>
<keyword evidence="2" id="KW-0418">Kinase</keyword>
<dbReference type="CDD" id="cd00077">
    <property type="entry name" value="HDc"/>
    <property type="match status" value="1"/>
</dbReference>
<dbReference type="Proteomes" id="UP000092634">
    <property type="component" value="Unassembled WGS sequence"/>
</dbReference>
<dbReference type="AlphaFoldDB" id="A0A1E8PNG5"/>
<dbReference type="InterPro" id="IPR052340">
    <property type="entry name" value="RNase_Y/CdgJ"/>
</dbReference>
<keyword evidence="2" id="KW-0808">Transferase</keyword>
<feature type="domain" description="HDOD" evidence="1">
    <location>
        <begin position="16"/>
        <end position="209"/>
    </location>
</feature>
<dbReference type="Pfam" id="PF08668">
    <property type="entry name" value="HDOD"/>
    <property type="match status" value="1"/>
</dbReference>